<dbReference type="CDD" id="cd02947">
    <property type="entry name" value="TRX_family"/>
    <property type="match status" value="1"/>
</dbReference>
<evidence type="ECO:0000256" key="1">
    <source>
        <dbReference type="ARBA" id="ARBA00023157"/>
    </source>
</evidence>
<dbReference type="InterPro" id="IPR013766">
    <property type="entry name" value="Thioredoxin_domain"/>
</dbReference>
<organism evidence="5 6">
    <name type="scientific">Ornithinimicrobium kibberense</name>
    <dbReference type="NCBI Taxonomy" id="282060"/>
    <lineage>
        <taxon>Bacteria</taxon>
        <taxon>Bacillati</taxon>
        <taxon>Actinomycetota</taxon>
        <taxon>Actinomycetes</taxon>
        <taxon>Micrococcales</taxon>
        <taxon>Ornithinimicrobiaceae</taxon>
        <taxon>Ornithinimicrobium</taxon>
    </lineage>
</organism>
<name>A0ABV5V4A4_9MICO</name>
<dbReference type="Gene3D" id="3.40.30.10">
    <property type="entry name" value="Glutaredoxin"/>
    <property type="match status" value="1"/>
</dbReference>
<dbReference type="InterPro" id="IPR005746">
    <property type="entry name" value="Thioredoxin"/>
</dbReference>
<dbReference type="EMBL" id="JBHMAX010000020">
    <property type="protein sequence ID" value="MFB9732636.1"/>
    <property type="molecule type" value="Genomic_DNA"/>
</dbReference>
<keyword evidence="1" id="KW-1015">Disulfide bond</keyword>
<dbReference type="Pfam" id="PF00581">
    <property type="entry name" value="Rhodanese"/>
    <property type="match status" value="1"/>
</dbReference>
<dbReference type="PRINTS" id="PR00421">
    <property type="entry name" value="THIOREDOXIN"/>
</dbReference>
<dbReference type="InterPro" id="IPR050229">
    <property type="entry name" value="GlpE_sulfurtransferase"/>
</dbReference>
<reference evidence="5 6" key="1">
    <citation type="submission" date="2024-09" db="EMBL/GenBank/DDBJ databases">
        <authorList>
            <person name="Sun Q."/>
            <person name="Mori K."/>
        </authorList>
    </citation>
    <scope>NUCLEOTIDE SEQUENCE [LARGE SCALE GENOMIC DNA]</scope>
    <source>
        <strain evidence="5 6">JCM 12763</strain>
    </source>
</reference>
<feature type="domain" description="Rhodanese" evidence="3">
    <location>
        <begin position="138"/>
        <end position="225"/>
    </location>
</feature>
<accession>A0ABV5V4A4</accession>
<dbReference type="CDD" id="cd00158">
    <property type="entry name" value="RHOD"/>
    <property type="match status" value="1"/>
</dbReference>
<dbReference type="InterPro" id="IPR036873">
    <property type="entry name" value="Rhodanese-like_dom_sf"/>
</dbReference>
<dbReference type="PROSITE" id="PS00194">
    <property type="entry name" value="THIOREDOXIN_1"/>
    <property type="match status" value="1"/>
</dbReference>
<dbReference type="SUPFAM" id="SSF52821">
    <property type="entry name" value="Rhodanese/Cell cycle control phosphatase"/>
    <property type="match status" value="1"/>
</dbReference>
<dbReference type="Gene3D" id="3.40.250.10">
    <property type="entry name" value="Rhodanese-like domain"/>
    <property type="match status" value="1"/>
</dbReference>
<dbReference type="InterPro" id="IPR036249">
    <property type="entry name" value="Thioredoxin-like_sf"/>
</dbReference>
<evidence type="ECO:0000259" key="3">
    <source>
        <dbReference type="PROSITE" id="PS50206"/>
    </source>
</evidence>
<dbReference type="PROSITE" id="PS51352">
    <property type="entry name" value="THIOREDOXIN_2"/>
    <property type="match status" value="1"/>
</dbReference>
<dbReference type="NCBIfam" id="TIGR01068">
    <property type="entry name" value="thioredoxin"/>
    <property type="match status" value="1"/>
</dbReference>
<dbReference type="Pfam" id="PF00085">
    <property type="entry name" value="Thioredoxin"/>
    <property type="match status" value="1"/>
</dbReference>
<dbReference type="PANTHER" id="PTHR43031:SF1">
    <property type="entry name" value="PYRIDINE NUCLEOTIDE-DISULPHIDE OXIDOREDUCTASE"/>
    <property type="match status" value="1"/>
</dbReference>
<dbReference type="InterPro" id="IPR017937">
    <property type="entry name" value="Thioredoxin_CS"/>
</dbReference>
<dbReference type="RefSeq" id="WP_141339328.1">
    <property type="nucleotide sequence ID" value="NZ_JBHMAX010000020.1"/>
</dbReference>
<evidence type="ECO:0000259" key="4">
    <source>
        <dbReference type="PROSITE" id="PS51352"/>
    </source>
</evidence>
<evidence type="ECO:0000256" key="2">
    <source>
        <dbReference type="NCBIfam" id="TIGR01068"/>
    </source>
</evidence>
<evidence type="ECO:0000313" key="5">
    <source>
        <dbReference type="EMBL" id="MFB9732636.1"/>
    </source>
</evidence>
<gene>
    <name evidence="5" type="primary">trxA</name>
    <name evidence="5" type="ORF">ACFFN0_11355</name>
</gene>
<proteinExistence type="predicted"/>
<dbReference type="SUPFAM" id="SSF52833">
    <property type="entry name" value="Thioredoxin-like"/>
    <property type="match status" value="1"/>
</dbReference>
<dbReference type="InterPro" id="IPR001763">
    <property type="entry name" value="Rhodanese-like_dom"/>
</dbReference>
<dbReference type="PANTHER" id="PTHR43031">
    <property type="entry name" value="FAD-DEPENDENT OXIDOREDUCTASE"/>
    <property type="match status" value="1"/>
</dbReference>
<sequence>MATTDLTVSSFESTITADGIVLVDFWADWCGPCKQFAPVYEAASEQHPDITFGKVDTEAERELAAAAGISSIPTLMAFRDGIAVFAQAGALPPAALEQVVQAVRDLDMDDVRAQVAAQQALQDKPLEISAEDFARIYAEGEVTLVDVREPAEYRAGHLSGAQLVPMRSVAEKADELPKDEPVYVICATGNRSQSSSQLLRRAGVEAYSVAGGTQGWAMGVPGRKLVPGPHATAQA</sequence>
<dbReference type="SMART" id="SM00450">
    <property type="entry name" value="RHOD"/>
    <property type="match status" value="1"/>
</dbReference>
<keyword evidence="6" id="KW-1185">Reference proteome</keyword>
<comment type="caution">
    <text evidence="5">The sequence shown here is derived from an EMBL/GenBank/DDBJ whole genome shotgun (WGS) entry which is preliminary data.</text>
</comment>
<feature type="domain" description="Thioredoxin" evidence="4">
    <location>
        <begin position="1"/>
        <end position="105"/>
    </location>
</feature>
<dbReference type="Proteomes" id="UP001589613">
    <property type="component" value="Unassembled WGS sequence"/>
</dbReference>
<dbReference type="PROSITE" id="PS50206">
    <property type="entry name" value="RHODANESE_3"/>
    <property type="match status" value="1"/>
</dbReference>
<evidence type="ECO:0000313" key="6">
    <source>
        <dbReference type="Proteomes" id="UP001589613"/>
    </source>
</evidence>
<protein>
    <recommendedName>
        <fullName evidence="2">Thioredoxin</fullName>
    </recommendedName>
</protein>